<dbReference type="EMBL" id="JAEVLS010000004">
    <property type="protein sequence ID" value="MBM0106603.1"/>
    <property type="molecule type" value="Genomic_DNA"/>
</dbReference>
<reference evidence="15 16" key="1">
    <citation type="journal article" date="2021" name="Int. J. Syst. Evol. Microbiol.">
        <title>Steroidobacter gossypii sp. nov., isolated from soil of cotton cropping field.</title>
        <authorList>
            <person name="Huang R."/>
            <person name="Yang S."/>
            <person name="Zhen C."/>
            <person name="Liu W."/>
        </authorList>
    </citation>
    <scope>NUCLEOTIDE SEQUENCE [LARGE SCALE GENOMIC DNA]</scope>
    <source>
        <strain evidence="15 16">S1-65</strain>
    </source>
</reference>
<evidence type="ECO:0000259" key="13">
    <source>
        <dbReference type="Pfam" id="PF00593"/>
    </source>
</evidence>
<comment type="caution">
    <text evidence="15">The sequence shown here is derived from an EMBL/GenBank/DDBJ whole genome shotgun (WGS) entry which is preliminary data.</text>
</comment>
<evidence type="ECO:0000313" key="15">
    <source>
        <dbReference type="EMBL" id="MBM0106603.1"/>
    </source>
</evidence>
<keyword evidence="3 11" id="KW-1134">Transmembrane beta strand</keyword>
<evidence type="ECO:0000256" key="1">
    <source>
        <dbReference type="ARBA" id="ARBA00004571"/>
    </source>
</evidence>
<evidence type="ECO:0000313" key="16">
    <source>
        <dbReference type="Proteomes" id="UP000661077"/>
    </source>
</evidence>
<dbReference type="InterPro" id="IPR000531">
    <property type="entry name" value="Beta-barrel_TonB"/>
</dbReference>
<keyword evidence="2 11" id="KW-0813">Transport</keyword>
<evidence type="ECO:0000259" key="14">
    <source>
        <dbReference type="Pfam" id="PF07715"/>
    </source>
</evidence>
<keyword evidence="4" id="KW-0410">Iron transport</keyword>
<evidence type="ECO:0000256" key="11">
    <source>
        <dbReference type="PROSITE-ProRule" id="PRU01360"/>
    </source>
</evidence>
<sequence length="715" mass="78169">MSASSRQWLVCGVAGALMSTASPGRAQSAQPELEEVLVTAQRRGERLQDVPITVTVLDAEQVQHARVQQIGDVAIRTPGLSFDAYPASQPRVFIRGIGSSDRGAAGDPSAAVFLDEVYLGRPAAVAFDAFDVERIEVLKGPQGTLYGRNVVGGAINVLSRRADPSAFDAGAEVTVGNYRRLDGAAFVNSPLADGKAAIRASGSWRTHDGYVRNTFTGNRVEDQDTSSARLQLAGQPTDNLRLSLAVDGTRDRAAGPAQHVLDLDDGADEAVFWTVDRDRKHTAGATDGYQDRDTWGARVQVDWDVPFATLTYLGSHRDLDYSTGYDFDGGNAATNLIDIAGTNEEKSHFYSNELRMSSLPSARVAWVAGLYNFGSDTDRLDVLALNIAGDALDEIYTQHATLDSYAAFGDVTWPLTDRLSVTGGVRYSRDEKLYRVSNTAGAAIVRADERFDVTVERSYDAMTYRVGASFNLADDHLLYFMVSRGFKSGGFQDTPSSAADAADDFAPEYATQYEIGQKSTFADGALVWNNTLFLLDYTDLQTRRVLDNLAIVTDNAGEATIQGFETYVSWRAFAGARLTVSYAYTDATFDVFSPEPGVDYAGNRISRTPEHKVVVSPSYEWLLPHGATVSFAADYSHESKIFDDNSNTGPEFREPTHFVDARVIYTSVDERWSVSFWGKNLTDELTRTFQGTFLGANFGAYNPPRTYGATFSWNY</sequence>
<dbReference type="Pfam" id="PF00593">
    <property type="entry name" value="TonB_dep_Rec_b-barrel"/>
    <property type="match status" value="1"/>
</dbReference>
<evidence type="ECO:0000256" key="9">
    <source>
        <dbReference type="ARBA" id="ARBA00023136"/>
    </source>
</evidence>
<evidence type="ECO:0000256" key="12">
    <source>
        <dbReference type="RuleBase" id="RU003357"/>
    </source>
</evidence>
<dbReference type="CDD" id="cd01347">
    <property type="entry name" value="ligand_gated_channel"/>
    <property type="match status" value="1"/>
</dbReference>
<dbReference type="SUPFAM" id="SSF56935">
    <property type="entry name" value="Porins"/>
    <property type="match status" value="1"/>
</dbReference>
<dbReference type="Proteomes" id="UP000661077">
    <property type="component" value="Unassembled WGS sequence"/>
</dbReference>
<accession>A0ABS1X063</accession>
<dbReference type="InterPro" id="IPR012910">
    <property type="entry name" value="Plug_dom"/>
</dbReference>
<evidence type="ECO:0000256" key="5">
    <source>
        <dbReference type="ARBA" id="ARBA00022692"/>
    </source>
</evidence>
<dbReference type="InterPro" id="IPR036942">
    <property type="entry name" value="Beta-barrel_TonB_sf"/>
</dbReference>
<dbReference type="RefSeq" id="WP_203168721.1">
    <property type="nucleotide sequence ID" value="NZ_JAEVLS010000004.1"/>
</dbReference>
<evidence type="ECO:0000256" key="6">
    <source>
        <dbReference type="ARBA" id="ARBA00023004"/>
    </source>
</evidence>
<name>A0ABS1X063_9GAMM</name>
<evidence type="ECO:0000256" key="2">
    <source>
        <dbReference type="ARBA" id="ARBA00022448"/>
    </source>
</evidence>
<dbReference type="PANTHER" id="PTHR32552">
    <property type="entry name" value="FERRICHROME IRON RECEPTOR-RELATED"/>
    <property type="match status" value="1"/>
</dbReference>
<organism evidence="15 16">
    <name type="scientific">Steroidobacter gossypii</name>
    <dbReference type="NCBI Taxonomy" id="2805490"/>
    <lineage>
        <taxon>Bacteria</taxon>
        <taxon>Pseudomonadati</taxon>
        <taxon>Pseudomonadota</taxon>
        <taxon>Gammaproteobacteria</taxon>
        <taxon>Steroidobacterales</taxon>
        <taxon>Steroidobacteraceae</taxon>
        <taxon>Steroidobacter</taxon>
    </lineage>
</organism>
<dbReference type="InterPro" id="IPR039426">
    <property type="entry name" value="TonB-dep_rcpt-like"/>
</dbReference>
<feature type="domain" description="TonB-dependent receptor plug" evidence="14">
    <location>
        <begin position="47"/>
        <end position="154"/>
    </location>
</feature>
<keyword evidence="9 11" id="KW-0472">Membrane</keyword>
<keyword evidence="6" id="KW-0408">Iron</keyword>
<keyword evidence="5 11" id="KW-0812">Transmembrane</keyword>
<dbReference type="PANTHER" id="PTHR32552:SF81">
    <property type="entry name" value="TONB-DEPENDENT OUTER MEMBRANE RECEPTOR"/>
    <property type="match status" value="1"/>
</dbReference>
<keyword evidence="15" id="KW-0675">Receptor</keyword>
<evidence type="ECO:0000256" key="8">
    <source>
        <dbReference type="ARBA" id="ARBA00023077"/>
    </source>
</evidence>
<protein>
    <submittedName>
        <fullName evidence="15">TonB-dependent receptor</fullName>
    </submittedName>
</protein>
<proteinExistence type="inferred from homology"/>
<evidence type="ECO:0000256" key="3">
    <source>
        <dbReference type="ARBA" id="ARBA00022452"/>
    </source>
</evidence>
<dbReference type="Pfam" id="PF07715">
    <property type="entry name" value="Plug"/>
    <property type="match status" value="1"/>
</dbReference>
<dbReference type="Gene3D" id="2.40.170.20">
    <property type="entry name" value="TonB-dependent receptor, beta-barrel domain"/>
    <property type="match status" value="1"/>
</dbReference>
<evidence type="ECO:0000256" key="10">
    <source>
        <dbReference type="ARBA" id="ARBA00023237"/>
    </source>
</evidence>
<keyword evidence="10 11" id="KW-0998">Cell outer membrane</keyword>
<keyword evidence="8 12" id="KW-0798">TonB box</keyword>
<comment type="subcellular location">
    <subcellularLocation>
        <location evidence="1 11">Cell outer membrane</location>
        <topology evidence="1 11">Multi-pass membrane protein</topology>
    </subcellularLocation>
</comment>
<comment type="similarity">
    <text evidence="11 12">Belongs to the TonB-dependent receptor family.</text>
</comment>
<evidence type="ECO:0000256" key="7">
    <source>
        <dbReference type="ARBA" id="ARBA00023065"/>
    </source>
</evidence>
<keyword evidence="16" id="KW-1185">Reference proteome</keyword>
<keyword evidence="7" id="KW-0406">Ion transport</keyword>
<gene>
    <name evidence="15" type="ORF">JM946_17880</name>
</gene>
<dbReference type="PROSITE" id="PS52016">
    <property type="entry name" value="TONB_DEPENDENT_REC_3"/>
    <property type="match status" value="1"/>
</dbReference>
<evidence type="ECO:0000256" key="4">
    <source>
        <dbReference type="ARBA" id="ARBA00022496"/>
    </source>
</evidence>
<feature type="domain" description="TonB-dependent receptor-like beta-barrel" evidence="13">
    <location>
        <begin position="250"/>
        <end position="681"/>
    </location>
</feature>